<dbReference type="Pfam" id="PF04397">
    <property type="entry name" value="LytTR"/>
    <property type="match status" value="1"/>
</dbReference>
<dbReference type="AlphaFoldDB" id="A0A4Q0M4B2"/>
<evidence type="ECO:0000259" key="4">
    <source>
        <dbReference type="PROSITE" id="PS50930"/>
    </source>
</evidence>
<dbReference type="GO" id="GO:0000976">
    <property type="term" value="F:transcription cis-regulatory region binding"/>
    <property type="evidence" value="ECO:0007669"/>
    <property type="project" value="TreeGrafter"/>
</dbReference>
<dbReference type="InterPro" id="IPR011006">
    <property type="entry name" value="CheY-like_superfamily"/>
</dbReference>
<dbReference type="Proteomes" id="UP000290848">
    <property type="component" value="Unassembled WGS sequence"/>
</dbReference>
<evidence type="ECO:0000313" key="5">
    <source>
        <dbReference type="EMBL" id="RXF67777.1"/>
    </source>
</evidence>
<feature type="modified residue" description="4-aspartylphosphate" evidence="2">
    <location>
        <position position="55"/>
    </location>
</feature>
<dbReference type="Pfam" id="PF00072">
    <property type="entry name" value="Response_reg"/>
    <property type="match status" value="1"/>
</dbReference>
<dbReference type="GO" id="GO:0000156">
    <property type="term" value="F:phosphorelay response regulator activity"/>
    <property type="evidence" value="ECO:0007669"/>
    <property type="project" value="TreeGrafter"/>
</dbReference>
<feature type="domain" description="HTH LytTR-type" evidence="4">
    <location>
        <begin position="142"/>
        <end position="210"/>
    </location>
</feature>
<dbReference type="InterPro" id="IPR001789">
    <property type="entry name" value="Sig_transdc_resp-reg_receiver"/>
</dbReference>
<dbReference type="InterPro" id="IPR007492">
    <property type="entry name" value="LytTR_DNA-bd_dom"/>
</dbReference>
<reference evidence="5 6" key="1">
    <citation type="submission" date="2018-12" db="EMBL/GenBank/DDBJ databases">
        <title>The Draft Genome Sequence of the Soil Bacterium Pedobacter tournemirensis R1.</title>
        <authorList>
            <person name="He J."/>
        </authorList>
    </citation>
    <scope>NUCLEOTIDE SEQUENCE [LARGE SCALE GENOMIC DNA]</scope>
    <source>
        <strain evidence="5 6">R1</strain>
    </source>
</reference>
<dbReference type="Gene3D" id="2.40.50.1020">
    <property type="entry name" value="LytTr DNA-binding domain"/>
    <property type="match status" value="1"/>
</dbReference>
<proteinExistence type="predicted"/>
<accession>A0A4Q0M4B2</accession>
<gene>
    <name evidence="5" type="ORF">EKH83_18310</name>
</gene>
<evidence type="ECO:0000256" key="1">
    <source>
        <dbReference type="ARBA" id="ARBA00023125"/>
    </source>
</evidence>
<dbReference type="SUPFAM" id="SSF52172">
    <property type="entry name" value="CheY-like"/>
    <property type="match status" value="1"/>
</dbReference>
<evidence type="ECO:0000313" key="6">
    <source>
        <dbReference type="Proteomes" id="UP000290848"/>
    </source>
</evidence>
<dbReference type="GO" id="GO:0006355">
    <property type="term" value="P:regulation of DNA-templated transcription"/>
    <property type="evidence" value="ECO:0007669"/>
    <property type="project" value="TreeGrafter"/>
</dbReference>
<dbReference type="PANTHER" id="PTHR48111">
    <property type="entry name" value="REGULATOR OF RPOS"/>
    <property type="match status" value="1"/>
</dbReference>
<dbReference type="EMBL" id="RXOC01000015">
    <property type="protein sequence ID" value="RXF67777.1"/>
    <property type="molecule type" value="Genomic_DNA"/>
</dbReference>
<dbReference type="PROSITE" id="PS50110">
    <property type="entry name" value="RESPONSE_REGULATORY"/>
    <property type="match status" value="1"/>
</dbReference>
<keyword evidence="1" id="KW-0238">DNA-binding</keyword>
<dbReference type="PANTHER" id="PTHR48111:SF17">
    <property type="entry name" value="TRANSCRIPTIONAL REGULATORY PROTEIN YPDB"/>
    <property type="match status" value="1"/>
</dbReference>
<dbReference type="RefSeq" id="WP_128770910.1">
    <property type="nucleotide sequence ID" value="NZ_RXOC01000015.1"/>
</dbReference>
<protein>
    <submittedName>
        <fullName evidence="5">Response regulator transcription factor</fullName>
    </submittedName>
</protein>
<organism evidence="5 6">
    <name type="scientific">Arcticibacter tournemirensis</name>
    <dbReference type="NCBI Taxonomy" id="699437"/>
    <lineage>
        <taxon>Bacteria</taxon>
        <taxon>Pseudomonadati</taxon>
        <taxon>Bacteroidota</taxon>
        <taxon>Sphingobacteriia</taxon>
        <taxon>Sphingobacteriales</taxon>
        <taxon>Sphingobacteriaceae</taxon>
        <taxon>Arcticibacter</taxon>
    </lineage>
</organism>
<dbReference type="GO" id="GO:0032993">
    <property type="term" value="C:protein-DNA complex"/>
    <property type="evidence" value="ECO:0007669"/>
    <property type="project" value="TreeGrafter"/>
</dbReference>
<evidence type="ECO:0000259" key="3">
    <source>
        <dbReference type="PROSITE" id="PS50110"/>
    </source>
</evidence>
<keyword evidence="2" id="KW-0597">Phosphoprotein</keyword>
<dbReference type="InterPro" id="IPR039420">
    <property type="entry name" value="WalR-like"/>
</dbReference>
<dbReference type="GO" id="GO:0005829">
    <property type="term" value="C:cytosol"/>
    <property type="evidence" value="ECO:0007669"/>
    <property type="project" value="TreeGrafter"/>
</dbReference>
<sequence length="242" mass="27940">MTIRTLIIDDEPHAIEVIEKYLANFPEIELVATCHNAIRAFQLLQSTRIDLVFLDVKMPGLSGTDLIRSLRVPPKVVFTTAYQEYALDGFDLSALDYLLKPIPFERFLRAMDKVLSVFKGPQLIRDNAESASTQTAHNDHFLYLRIERRTVKINTSEIYWIESFKDYIKVVLKDRALTSKHKIGVMEKLLPLNAFVRIHRSFIVPLDKIECFHPNYVQVLGKELPIGRNYKLECQKRFSSGA</sequence>
<dbReference type="SMART" id="SM00448">
    <property type="entry name" value="REC"/>
    <property type="match status" value="1"/>
</dbReference>
<dbReference type="SMART" id="SM00850">
    <property type="entry name" value="LytTR"/>
    <property type="match status" value="1"/>
</dbReference>
<dbReference type="PROSITE" id="PS50930">
    <property type="entry name" value="HTH_LYTTR"/>
    <property type="match status" value="1"/>
</dbReference>
<feature type="domain" description="Response regulatory" evidence="3">
    <location>
        <begin position="4"/>
        <end position="115"/>
    </location>
</feature>
<dbReference type="Gene3D" id="3.40.50.2300">
    <property type="match status" value="1"/>
</dbReference>
<name>A0A4Q0M4B2_9SPHI</name>
<evidence type="ECO:0000256" key="2">
    <source>
        <dbReference type="PROSITE-ProRule" id="PRU00169"/>
    </source>
</evidence>
<comment type="caution">
    <text evidence="5">The sequence shown here is derived from an EMBL/GenBank/DDBJ whole genome shotgun (WGS) entry which is preliminary data.</text>
</comment>